<dbReference type="Pfam" id="PF00521">
    <property type="entry name" value="DNA_topoisoIV"/>
    <property type="match status" value="1"/>
</dbReference>
<dbReference type="AlphaFoldDB" id="A0A5C6BQU4"/>
<feature type="compositionally biased region" description="Acidic residues" evidence="8">
    <location>
        <begin position="769"/>
        <end position="785"/>
    </location>
</feature>
<dbReference type="EMBL" id="SJPP01000001">
    <property type="protein sequence ID" value="TWU14082.1"/>
    <property type="molecule type" value="Genomic_DNA"/>
</dbReference>
<feature type="region of interest" description="Disordered" evidence="8">
    <location>
        <begin position="760"/>
        <end position="833"/>
    </location>
</feature>
<dbReference type="Gene3D" id="1.10.268.10">
    <property type="entry name" value="Topoisomerase, domain 3"/>
    <property type="match status" value="1"/>
</dbReference>
<feature type="active site" description="O-(5'-phospho-DNA)-tyrosine intermediate" evidence="7">
    <location>
        <position position="123"/>
    </location>
</feature>
<evidence type="ECO:0000256" key="1">
    <source>
        <dbReference type="ARBA" id="ARBA00000185"/>
    </source>
</evidence>
<dbReference type="Proteomes" id="UP000320735">
    <property type="component" value="Unassembled WGS sequence"/>
</dbReference>
<accession>A0A5C6BQU4</accession>
<sequence>MSTGDAENIQQMDIRDEMRNSYLTYAMSVIVSRALPDVRDGLKPSQRRILVAMNDLNLGPSSGRVKCQKISGDTSGNYHPHSGEGVYLTLVRLAQEWNMRQVLVDKQGNFGSLAGLPPAAARYTEARLSAAATEMLDDIRRDTVDFVPTYDQRLTEPVVLPSRFPNLLVNGSNGIAVGMRTMIPPHNLAEVCDAVQLLIDEPDATLDDLMGCVQGPDFPTGGIICGQLGIRQAFKDGRSTIAVRARTHFEQEKNHDVIVVTEIPYLQTRDGIREKLEQVVREGRIKEISQIVDLTDRTIPAWQVRLHIILKRDADREVVLNQLFQYSPLQTTLSLNFVALVGSRPKQLSLKEILEEFVRHRVTVLRRRTEFLLAEAKKRKHTVEGLLIAQINIDNVINTIRQSPDRKEACVRLQSLEVAGELIARALGDHGFQSFLAERHPGTDAPVAQENYGLTAKQAEAIVAMQLGSLAGLEREKLGEEHRKLLDDVDEFLRLLSDEAHLLAVIRDEMDQLKGKFGDTRRTEINDEEVGNVSKEELITEETMVVTLSHRGYIKRIKLDSYQAQNRGGKGIMGAKSDDEDPIEHLFVASTHDYLMFFTDRGKVYWQKVYDLPLGSRIAKGRALVNLVRLEPDEKIFHCLAVRDFDGERQLVLATRNGIVKKTALSAYSRPLRGGLIAVKLDEGDELIGVAIVGPGEDLLLASANGMAIRFAQEDARSMGRNTRGVKGISLREGDYAVGMVVADPELNLLTVCENGFGKRTPIGVVDHDEPETEESGEPESDAETADSATGDSTTADEAAEDAPEETEAASEETVRSSMKYRRQKRGGKGVIDIRTTQRNGKVVAVTAISEEDEVLMITAGGKIQRVRVADISQVGRNTQGVRIIRMGEDDRLVSLARVPQEEIDEDAVAEEE</sequence>
<dbReference type="Pfam" id="PF03989">
    <property type="entry name" value="DNA_gyraseA_C"/>
    <property type="match status" value="6"/>
</dbReference>
<name>A0A5C6BQU4_9PLAN</name>
<proteinExistence type="inferred from homology"/>
<feature type="domain" description="Topo IIA-type catalytic" evidence="9">
    <location>
        <begin position="35"/>
        <end position="538"/>
    </location>
</feature>
<evidence type="ECO:0000256" key="5">
    <source>
        <dbReference type="ARBA" id="ARBA00023125"/>
    </source>
</evidence>
<feature type="compositionally biased region" description="Low complexity" evidence="8">
    <location>
        <begin position="786"/>
        <end position="797"/>
    </location>
</feature>
<dbReference type="CDD" id="cd00187">
    <property type="entry name" value="TOP4c"/>
    <property type="match status" value="1"/>
</dbReference>
<organism evidence="10 11">
    <name type="scientific">Symmachiella macrocystis</name>
    <dbReference type="NCBI Taxonomy" id="2527985"/>
    <lineage>
        <taxon>Bacteria</taxon>
        <taxon>Pseudomonadati</taxon>
        <taxon>Planctomycetota</taxon>
        <taxon>Planctomycetia</taxon>
        <taxon>Planctomycetales</taxon>
        <taxon>Planctomycetaceae</taxon>
        <taxon>Symmachiella</taxon>
    </lineage>
</organism>
<feature type="compositionally biased region" description="Basic residues" evidence="8">
    <location>
        <begin position="819"/>
        <end position="828"/>
    </location>
</feature>
<dbReference type="NCBIfam" id="NF004044">
    <property type="entry name" value="PRK05561.1"/>
    <property type="match status" value="1"/>
</dbReference>
<dbReference type="InterPro" id="IPR035516">
    <property type="entry name" value="Gyrase/topoIV_suA_C"/>
</dbReference>
<dbReference type="EC" id="5.6.2.2" evidence="3"/>
<dbReference type="GO" id="GO:0005524">
    <property type="term" value="F:ATP binding"/>
    <property type="evidence" value="ECO:0007669"/>
    <property type="project" value="InterPro"/>
</dbReference>
<dbReference type="Gene3D" id="2.120.10.90">
    <property type="entry name" value="DNA gyrase/topoisomerase IV, subunit A, C-terminal"/>
    <property type="match status" value="1"/>
</dbReference>
<keyword evidence="4 7" id="KW-0799">Topoisomerase</keyword>
<dbReference type="InterPro" id="IPR013760">
    <property type="entry name" value="Topo_IIA-like_dom_sf"/>
</dbReference>
<dbReference type="SMART" id="SM00434">
    <property type="entry name" value="TOP4c"/>
    <property type="match status" value="1"/>
</dbReference>
<evidence type="ECO:0000256" key="6">
    <source>
        <dbReference type="ARBA" id="ARBA00023235"/>
    </source>
</evidence>
<keyword evidence="6 7" id="KW-0413">Isomerase</keyword>
<evidence type="ECO:0000259" key="9">
    <source>
        <dbReference type="PROSITE" id="PS52040"/>
    </source>
</evidence>
<keyword evidence="5 7" id="KW-0238">DNA-binding</keyword>
<evidence type="ECO:0000256" key="3">
    <source>
        <dbReference type="ARBA" id="ARBA00012895"/>
    </source>
</evidence>
<dbReference type="PANTHER" id="PTHR43493:SF5">
    <property type="entry name" value="DNA GYRASE SUBUNIT A, CHLOROPLASTIC_MITOCHONDRIAL"/>
    <property type="match status" value="1"/>
</dbReference>
<dbReference type="InterPro" id="IPR050220">
    <property type="entry name" value="Type_II_DNA_Topoisomerases"/>
</dbReference>
<dbReference type="GO" id="GO:0003918">
    <property type="term" value="F:DNA topoisomerase type II (double strand cut, ATP-hydrolyzing) activity"/>
    <property type="evidence" value="ECO:0007669"/>
    <property type="project" value="UniProtKB-EC"/>
</dbReference>
<dbReference type="GO" id="GO:0003677">
    <property type="term" value="F:DNA binding"/>
    <property type="evidence" value="ECO:0007669"/>
    <property type="project" value="UniProtKB-UniRule"/>
</dbReference>
<dbReference type="NCBIfam" id="NF004043">
    <property type="entry name" value="PRK05560.1"/>
    <property type="match status" value="1"/>
</dbReference>
<dbReference type="GO" id="GO:0005737">
    <property type="term" value="C:cytoplasm"/>
    <property type="evidence" value="ECO:0007669"/>
    <property type="project" value="TreeGrafter"/>
</dbReference>
<dbReference type="RefSeq" id="WP_231963057.1">
    <property type="nucleotide sequence ID" value="NZ_SJPP01000001.1"/>
</dbReference>
<evidence type="ECO:0000256" key="8">
    <source>
        <dbReference type="SAM" id="MobiDB-lite"/>
    </source>
</evidence>
<dbReference type="SUPFAM" id="SSF101904">
    <property type="entry name" value="GyrA/ParC C-terminal domain-like"/>
    <property type="match status" value="2"/>
</dbReference>
<protein>
    <recommendedName>
        <fullName evidence="3">DNA topoisomerase (ATP-hydrolyzing)</fullName>
        <ecNumber evidence="3">5.6.2.2</ecNumber>
    </recommendedName>
</protein>
<gene>
    <name evidence="10" type="primary">gyrA_2</name>
    <name evidence="10" type="ORF">CA54_29240</name>
</gene>
<dbReference type="PANTHER" id="PTHR43493">
    <property type="entry name" value="DNA GYRASE/TOPOISOMERASE SUBUNIT A"/>
    <property type="match status" value="1"/>
</dbReference>
<evidence type="ECO:0000256" key="7">
    <source>
        <dbReference type="PROSITE-ProRule" id="PRU01384"/>
    </source>
</evidence>
<evidence type="ECO:0000313" key="10">
    <source>
        <dbReference type="EMBL" id="TWU14082.1"/>
    </source>
</evidence>
<dbReference type="InterPro" id="IPR013757">
    <property type="entry name" value="Topo_IIA_A_a_sf"/>
</dbReference>
<evidence type="ECO:0000256" key="4">
    <source>
        <dbReference type="ARBA" id="ARBA00023029"/>
    </source>
</evidence>
<dbReference type="Gene3D" id="3.30.1360.40">
    <property type="match status" value="1"/>
</dbReference>
<evidence type="ECO:0000313" key="11">
    <source>
        <dbReference type="Proteomes" id="UP000320735"/>
    </source>
</evidence>
<reference evidence="10 11" key="1">
    <citation type="submission" date="2019-02" db="EMBL/GenBank/DDBJ databases">
        <title>Deep-cultivation of Planctomycetes and their phenomic and genomic characterization uncovers novel biology.</title>
        <authorList>
            <person name="Wiegand S."/>
            <person name="Jogler M."/>
            <person name="Boedeker C."/>
            <person name="Pinto D."/>
            <person name="Vollmers J."/>
            <person name="Rivas-Marin E."/>
            <person name="Kohn T."/>
            <person name="Peeters S.H."/>
            <person name="Heuer A."/>
            <person name="Rast P."/>
            <person name="Oberbeckmann S."/>
            <person name="Bunk B."/>
            <person name="Jeske O."/>
            <person name="Meyerdierks A."/>
            <person name="Storesund J.E."/>
            <person name="Kallscheuer N."/>
            <person name="Luecker S."/>
            <person name="Lage O.M."/>
            <person name="Pohl T."/>
            <person name="Merkel B.J."/>
            <person name="Hornburger P."/>
            <person name="Mueller R.-W."/>
            <person name="Bruemmer F."/>
            <person name="Labrenz M."/>
            <person name="Spormann A.M."/>
            <person name="Op Den Camp H."/>
            <person name="Overmann J."/>
            <person name="Amann R."/>
            <person name="Jetten M.S.M."/>
            <person name="Mascher T."/>
            <person name="Medema M.H."/>
            <person name="Devos D.P."/>
            <person name="Kaster A.-K."/>
            <person name="Ovreas L."/>
            <person name="Rohde M."/>
            <person name="Galperin M.Y."/>
            <person name="Jogler C."/>
        </authorList>
    </citation>
    <scope>NUCLEOTIDE SEQUENCE [LARGE SCALE GENOMIC DNA]</scope>
    <source>
        <strain evidence="10 11">CA54</strain>
    </source>
</reference>
<comment type="catalytic activity">
    <reaction evidence="1 7">
        <text>ATP-dependent breakage, passage and rejoining of double-stranded DNA.</text>
        <dbReference type="EC" id="5.6.2.2"/>
    </reaction>
</comment>
<dbReference type="GO" id="GO:0009330">
    <property type="term" value="C:DNA topoisomerase type II (double strand cut, ATP-hydrolyzing) complex"/>
    <property type="evidence" value="ECO:0007669"/>
    <property type="project" value="TreeGrafter"/>
</dbReference>
<dbReference type="GO" id="GO:0006265">
    <property type="term" value="P:DNA topological change"/>
    <property type="evidence" value="ECO:0007669"/>
    <property type="project" value="UniProtKB-UniRule"/>
</dbReference>
<keyword evidence="11" id="KW-1185">Reference proteome</keyword>
<feature type="compositionally biased region" description="Acidic residues" evidence="8">
    <location>
        <begin position="798"/>
        <end position="811"/>
    </location>
</feature>
<dbReference type="InterPro" id="IPR006691">
    <property type="entry name" value="GyrA/parC_rep"/>
</dbReference>
<dbReference type="SUPFAM" id="SSF56719">
    <property type="entry name" value="Type II DNA topoisomerase"/>
    <property type="match status" value="1"/>
</dbReference>
<dbReference type="InterPro" id="IPR002205">
    <property type="entry name" value="Topo_IIA_dom_A"/>
</dbReference>
<dbReference type="PROSITE" id="PS52040">
    <property type="entry name" value="TOPO_IIA"/>
    <property type="match status" value="1"/>
</dbReference>
<dbReference type="InterPro" id="IPR013758">
    <property type="entry name" value="Topo_IIA_A/C_ab"/>
</dbReference>
<dbReference type="Gene3D" id="3.90.199.10">
    <property type="entry name" value="Topoisomerase II, domain 5"/>
    <property type="match status" value="1"/>
</dbReference>
<comment type="similarity">
    <text evidence="2">Belongs to the type II topoisomerase GyrA/ParC subunit family.</text>
</comment>
<comment type="caution">
    <text evidence="10">The sequence shown here is derived from an EMBL/GenBank/DDBJ whole genome shotgun (WGS) entry which is preliminary data.</text>
</comment>
<dbReference type="NCBIfam" id="TIGR01063">
    <property type="entry name" value="gyrA"/>
    <property type="match status" value="1"/>
</dbReference>
<evidence type="ECO:0000256" key="2">
    <source>
        <dbReference type="ARBA" id="ARBA00008263"/>
    </source>
</evidence>